<feature type="domain" description="FAD-binding" evidence="5">
    <location>
        <begin position="112"/>
        <end position="327"/>
    </location>
</feature>
<dbReference type="OrthoDB" id="3322136at2"/>
<dbReference type="Pfam" id="PF01494">
    <property type="entry name" value="FAD_binding_3"/>
    <property type="match status" value="1"/>
</dbReference>
<accession>A0A1B2HLY6</accession>
<dbReference type="GO" id="GO:0004497">
    <property type="term" value="F:monooxygenase activity"/>
    <property type="evidence" value="ECO:0007669"/>
    <property type="project" value="UniProtKB-KW"/>
</dbReference>
<keyword evidence="4" id="KW-0503">Monooxygenase</keyword>
<evidence type="ECO:0000313" key="7">
    <source>
        <dbReference type="Proteomes" id="UP000093053"/>
    </source>
</evidence>
<evidence type="ECO:0000256" key="3">
    <source>
        <dbReference type="ARBA" id="ARBA00023002"/>
    </source>
</evidence>
<dbReference type="KEGG" id="led:BBK82_24440"/>
<reference evidence="6 7" key="1">
    <citation type="submission" date="2016-07" db="EMBL/GenBank/DDBJ databases">
        <title>Complete genome sequence of the Lentzea guizhouensis DHS C013.</title>
        <authorList>
            <person name="Cao C."/>
        </authorList>
    </citation>
    <scope>NUCLEOTIDE SEQUENCE [LARGE SCALE GENOMIC DNA]</scope>
    <source>
        <strain evidence="6 7">DHS C013</strain>
    </source>
</reference>
<dbReference type="AlphaFoldDB" id="A0A1B2HLY6"/>
<dbReference type="Pfam" id="PF13450">
    <property type="entry name" value="NAD_binding_8"/>
    <property type="match status" value="1"/>
</dbReference>
<evidence type="ECO:0000256" key="2">
    <source>
        <dbReference type="ARBA" id="ARBA00022827"/>
    </source>
</evidence>
<dbReference type="Proteomes" id="UP000093053">
    <property type="component" value="Chromosome"/>
</dbReference>
<dbReference type="Gene3D" id="3.50.50.60">
    <property type="entry name" value="FAD/NAD(P)-binding domain"/>
    <property type="match status" value="1"/>
</dbReference>
<organism evidence="6 7">
    <name type="scientific">Lentzea guizhouensis</name>
    <dbReference type="NCBI Taxonomy" id="1586287"/>
    <lineage>
        <taxon>Bacteria</taxon>
        <taxon>Bacillati</taxon>
        <taxon>Actinomycetota</taxon>
        <taxon>Actinomycetes</taxon>
        <taxon>Pseudonocardiales</taxon>
        <taxon>Pseudonocardiaceae</taxon>
        <taxon>Lentzea</taxon>
    </lineage>
</organism>
<dbReference type="EMBL" id="CP016793">
    <property type="protein sequence ID" value="ANZ38742.1"/>
    <property type="molecule type" value="Genomic_DNA"/>
</dbReference>
<keyword evidence="1" id="KW-0285">Flavoprotein</keyword>
<evidence type="ECO:0000256" key="1">
    <source>
        <dbReference type="ARBA" id="ARBA00022630"/>
    </source>
</evidence>
<dbReference type="SUPFAM" id="SSF51905">
    <property type="entry name" value="FAD/NAD(P)-binding domain"/>
    <property type="match status" value="1"/>
</dbReference>
<dbReference type="RefSeq" id="WP_065917088.1">
    <property type="nucleotide sequence ID" value="NZ_CP016793.1"/>
</dbReference>
<dbReference type="PANTHER" id="PTHR47178">
    <property type="entry name" value="MONOOXYGENASE, FAD-BINDING"/>
    <property type="match status" value="1"/>
</dbReference>
<dbReference type="InterPro" id="IPR036188">
    <property type="entry name" value="FAD/NAD-bd_sf"/>
</dbReference>
<dbReference type="GO" id="GO:0071949">
    <property type="term" value="F:FAD binding"/>
    <property type="evidence" value="ECO:0007669"/>
    <property type="project" value="InterPro"/>
</dbReference>
<proteinExistence type="predicted"/>
<evidence type="ECO:0000313" key="6">
    <source>
        <dbReference type="EMBL" id="ANZ38742.1"/>
    </source>
</evidence>
<evidence type="ECO:0000259" key="5">
    <source>
        <dbReference type="Pfam" id="PF01494"/>
    </source>
</evidence>
<dbReference type="InterPro" id="IPR002938">
    <property type="entry name" value="FAD-bd"/>
</dbReference>
<sequence>MRIAIAGGGIGGLCLAHGLRKAGMDVEVYERERSRTDRLQGYRVHINPHGAAALRECLPERNWQRFERTAGRTGGDGFGFLTERLTPLLLLDPKVENHYSASRITLRQVLLDGLDVRFGKRFERYEQGDDITLHFADGTTASCDVLVGADGIRSRVRRQYLPHGGSEDVGIAAVAGKLFLDEHDWVPAELTVRANTVVPTGRAGMFLAVHDGLGVTDAEGLLFDNERPYLMWAFAAADLTVHDGLDLRAEVLRRIARWSPDLRRVVAESPRETISQWHIRSARVIDRWTPSRVTVLGDAVHAMTPMRGVGANVALRDAQLLTRELAQGGDPVAAIGRYEAEMYDYGFAAVRDSLRAARQFADGGPVARTVFKTVLRTASAVPALKRAMFAG</sequence>
<keyword evidence="2" id="KW-0274">FAD</keyword>
<dbReference type="PRINTS" id="PR00420">
    <property type="entry name" value="RNGMNOXGNASE"/>
</dbReference>
<name>A0A1B2HLY6_9PSEU</name>
<keyword evidence="7" id="KW-1185">Reference proteome</keyword>
<evidence type="ECO:0000256" key="4">
    <source>
        <dbReference type="ARBA" id="ARBA00023033"/>
    </source>
</evidence>
<gene>
    <name evidence="6" type="ORF">BBK82_24440</name>
</gene>
<keyword evidence="3" id="KW-0560">Oxidoreductase</keyword>
<protein>
    <recommendedName>
        <fullName evidence="5">FAD-binding domain-containing protein</fullName>
    </recommendedName>
</protein>
<dbReference type="PANTHER" id="PTHR47178:SF6">
    <property type="entry name" value="FAD-BINDING DOMAIN-CONTAINING PROTEIN"/>
    <property type="match status" value="1"/>
</dbReference>
<dbReference type="STRING" id="1586287.BBK82_24440"/>